<dbReference type="Proteomes" id="UP000502415">
    <property type="component" value="Chromosome"/>
</dbReference>
<dbReference type="NCBIfam" id="TIGR02595">
    <property type="entry name" value="PEP_CTERM"/>
    <property type="match status" value="1"/>
</dbReference>
<sequence>MTFKPIHFAVAALLALALSSAGATSLAIGAAGLPLAIDDLSTTRSSIGIASHGTVRDIDALINITHSWDADLVLALSHGGITVLLSNRNGGSGGADYAGTLFDDGAPVAIDAGYAYAPYSGAFRPQEALAAFNGQDIFGDWTLSVSDMEAGDSGVLNGWRLLAEVQAAEVPEPASLALFGLGLAGLYGMRRRRG</sequence>
<feature type="domain" description="P/Homo B" evidence="4">
    <location>
        <begin position="19"/>
        <end position="169"/>
    </location>
</feature>
<feature type="chain" id="PRO_5030898415" evidence="3">
    <location>
        <begin position="24"/>
        <end position="194"/>
    </location>
</feature>
<proteinExistence type="predicted"/>
<dbReference type="PROSITE" id="PS51829">
    <property type="entry name" value="P_HOMO_B"/>
    <property type="match status" value="1"/>
</dbReference>
<dbReference type="Gene3D" id="2.60.120.260">
    <property type="entry name" value="Galactose-binding domain-like"/>
    <property type="match status" value="1"/>
</dbReference>
<dbReference type="SUPFAM" id="SSF49785">
    <property type="entry name" value="Galactose-binding domain-like"/>
    <property type="match status" value="1"/>
</dbReference>
<protein>
    <submittedName>
        <fullName evidence="5">PEP-CTERM sorting domain-containing protein</fullName>
    </submittedName>
</protein>
<dbReference type="InterPro" id="IPR013424">
    <property type="entry name" value="Ice-binding_C"/>
</dbReference>
<evidence type="ECO:0000256" key="2">
    <source>
        <dbReference type="ARBA" id="ARBA00022801"/>
    </source>
</evidence>
<dbReference type="GO" id="GO:0004252">
    <property type="term" value="F:serine-type endopeptidase activity"/>
    <property type="evidence" value="ECO:0007669"/>
    <property type="project" value="InterPro"/>
</dbReference>
<evidence type="ECO:0000259" key="4">
    <source>
        <dbReference type="PROSITE" id="PS51829"/>
    </source>
</evidence>
<evidence type="ECO:0000256" key="1">
    <source>
        <dbReference type="ARBA" id="ARBA00022670"/>
    </source>
</evidence>
<dbReference type="GO" id="GO:0006508">
    <property type="term" value="P:proteolysis"/>
    <property type="evidence" value="ECO:0007669"/>
    <property type="project" value="UniProtKB-KW"/>
</dbReference>
<organism evidence="5 6">
    <name type="scientific">Massilia forsythiae</name>
    <dbReference type="NCBI Taxonomy" id="2728020"/>
    <lineage>
        <taxon>Bacteria</taxon>
        <taxon>Pseudomonadati</taxon>
        <taxon>Pseudomonadota</taxon>
        <taxon>Betaproteobacteria</taxon>
        <taxon>Burkholderiales</taxon>
        <taxon>Oxalobacteraceae</taxon>
        <taxon>Telluria group</taxon>
        <taxon>Massilia</taxon>
    </lineage>
</organism>
<dbReference type="InterPro" id="IPR002884">
    <property type="entry name" value="P_dom"/>
</dbReference>
<feature type="signal peptide" evidence="3">
    <location>
        <begin position="1"/>
        <end position="23"/>
    </location>
</feature>
<name>A0A7Z2W1W0_9BURK</name>
<dbReference type="KEGG" id="mfy:HH212_09825"/>
<dbReference type="RefSeq" id="WP_170202312.1">
    <property type="nucleotide sequence ID" value="NZ_CP051685.1"/>
</dbReference>
<keyword evidence="6" id="KW-1185">Reference proteome</keyword>
<evidence type="ECO:0000256" key="3">
    <source>
        <dbReference type="SAM" id="SignalP"/>
    </source>
</evidence>
<accession>A0A7Z2W1W0</accession>
<keyword evidence="1" id="KW-0645">Protease</keyword>
<reference evidence="5 6" key="1">
    <citation type="submission" date="2020-04" db="EMBL/GenBank/DDBJ databases">
        <title>Genome sequencing of novel species.</title>
        <authorList>
            <person name="Heo J."/>
            <person name="Kim S.-J."/>
            <person name="Kim J.-S."/>
            <person name="Hong S.-B."/>
            <person name="Kwon S.-W."/>
        </authorList>
    </citation>
    <scope>NUCLEOTIDE SEQUENCE [LARGE SCALE GENOMIC DNA]</scope>
    <source>
        <strain evidence="5 6">GN2-R2</strain>
    </source>
</reference>
<dbReference type="Pfam" id="PF01483">
    <property type="entry name" value="P_proprotein"/>
    <property type="match status" value="1"/>
</dbReference>
<gene>
    <name evidence="5" type="ORF">HH212_09825</name>
</gene>
<dbReference type="EMBL" id="CP051685">
    <property type="protein sequence ID" value="QJE03273.1"/>
    <property type="molecule type" value="Genomic_DNA"/>
</dbReference>
<keyword evidence="2" id="KW-0378">Hydrolase</keyword>
<dbReference type="Pfam" id="PF07589">
    <property type="entry name" value="PEP-CTERM"/>
    <property type="match status" value="1"/>
</dbReference>
<dbReference type="AlphaFoldDB" id="A0A7Z2W1W0"/>
<keyword evidence="3" id="KW-0732">Signal</keyword>
<evidence type="ECO:0000313" key="6">
    <source>
        <dbReference type="Proteomes" id="UP000502415"/>
    </source>
</evidence>
<dbReference type="InterPro" id="IPR008979">
    <property type="entry name" value="Galactose-bd-like_sf"/>
</dbReference>
<evidence type="ECO:0000313" key="5">
    <source>
        <dbReference type="EMBL" id="QJE03273.1"/>
    </source>
</evidence>